<dbReference type="Gene3D" id="1.10.1660.10">
    <property type="match status" value="1"/>
</dbReference>
<protein>
    <recommendedName>
        <fullName evidence="4">Mop domain-containing protein</fullName>
    </recommendedName>
</protein>
<gene>
    <name evidence="5" type="ORF">Sspor_19910</name>
</gene>
<keyword evidence="6" id="KW-1185">Reference proteome</keyword>
<name>A0ABQ3T7Q1_9ACTN</name>
<keyword evidence="1 2" id="KW-0500">Molybdenum</keyword>
<dbReference type="InterPro" id="IPR004606">
    <property type="entry name" value="Mop_domain"/>
</dbReference>
<organism evidence="5 6">
    <name type="scientific">Streptomyces spororaveus</name>
    <dbReference type="NCBI Taxonomy" id="284039"/>
    <lineage>
        <taxon>Bacteria</taxon>
        <taxon>Bacillati</taxon>
        <taxon>Actinomycetota</taxon>
        <taxon>Actinomycetes</taxon>
        <taxon>Kitasatosporales</taxon>
        <taxon>Streptomycetaceae</taxon>
        <taxon>Streptomyces</taxon>
    </lineage>
</organism>
<feature type="region of interest" description="Disordered" evidence="3">
    <location>
        <begin position="1"/>
        <end position="22"/>
    </location>
</feature>
<feature type="domain" description="Mop" evidence="4">
    <location>
        <begin position="105"/>
        <end position="170"/>
    </location>
</feature>
<evidence type="ECO:0000256" key="3">
    <source>
        <dbReference type="SAM" id="MobiDB-lite"/>
    </source>
</evidence>
<dbReference type="Gene3D" id="2.40.50.100">
    <property type="match status" value="1"/>
</dbReference>
<dbReference type="Pfam" id="PF12728">
    <property type="entry name" value="HTH_17"/>
    <property type="match status" value="1"/>
</dbReference>
<reference evidence="6" key="1">
    <citation type="submission" date="2023-07" db="EMBL/GenBank/DDBJ databases">
        <title>Whole genome shotgun sequence of Streptomyces spororaveus NBRC 15456.</title>
        <authorList>
            <person name="Komaki H."/>
            <person name="Tamura T."/>
        </authorList>
    </citation>
    <scope>NUCLEOTIDE SEQUENCE [LARGE SCALE GENOMIC DNA]</scope>
    <source>
        <strain evidence="6">NBRC 15456</strain>
    </source>
</reference>
<evidence type="ECO:0000256" key="2">
    <source>
        <dbReference type="PROSITE-ProRule" id="PRU01213"/>
    </source>
</evidence>
<comment type="caution">
    <text evidence="5">The sequence shown here is derived from an EMBL/GenBank/DDBJ whole genome shotgun (WGS) entry which is preliminary data.</text>
</comment>
<dbReference type="PROSITE" id="PS51866">
    <property type="entry name" value="MOP"/>
    <property type="match status" value="1"/>
</dbReference>
<dbReference type="InterPro" id="IPR005116">
    <property type="entry name" value="Transp-assoc_OB_typ1"/>
</dbReference>
<dbReference type="InterPro" id="IPR008995">
    <property type="entry name" value="Mo/tungstate-bd_C_term_dom"/>
</dbReference>
<evidence type="ECO:0000259" key="4">
    <source>
        <dbReference type="PROSITE" id="PS51866"/>
    </source>
</evidence>
<accession>A0ABQ3T7Q1</accession>
<dbReference type="EMBL" id="BNED01000005">
    <property type="protein sequence ID" value="GHI76430.1"/>
    <property type="molecule type" value="Genomic_DNA"/>
</dbReference>
<dbReference type="Pfam" id="PF03459">
    <property type="entry name" value="TOBE"/>
    <property type="match status" value="1"/>
</dbReference>
<dbReference type="InterPro" id="IPR041657">
    <property type="entry name" value="HTH_17"/>
</dbReference>
<proteinExistence type="predicted"/>
<evidence type="ECO:0000313" key="6">
    <source>
        <dbReference type="Proteomes" id="UP000608522"/>
    </source>
</evidence>
<evidence type="ECO:0000313" key="5">
    <source>
        <dbReference type="EMBL" id="GHI76430.1"/>
    </source>
</evidence>
<dbReference type="SUPFAM" id="SSF50331">
    <property type="entry name" value="MOP-like"/>
    <property type="match status" value="1"/>
</dbReference>
<evidence type="ECO:0000256" key="1">
    <source>
        <dbReference type="ARBA" id="ARBA00022505"/>
    </source>
</evidence>
<sequence>MPPGHPLTGVRGRCHEAPGTLRPGRLAVRGRSGTAYAAGVPSYSVGLAARLLRVSPETVRRWTETGRLPADRAADGSRAVDGVVLAAFAEERAAGMHPLPPGTAATSVRNSFAGIVTAVRLDDVAAQVEIQSGPHHVVSVVTRESVEQLGITVGSTVTARVKSTEVHIELP</sequence>
<dbReference type="Proteomes" id="UP000608522">
    <property type="component" value="Unassembled WGS sequence"/>
</dbReference>